<feature type="compositionally biased region" description="Polar residues" evidence="1">
    <location>
        <begin position="221"/>
        <end position="230"/>
    </location>
</feature>
<dbReference type="OrthoDB" id="4845509at2759"/>
<gene>
    <name evidence="2" type="ORF">CORC01_11956</name>
</gene>
<protein>
    <submittedName>
        <fullName evidence="2">Uncharacterized protein</fullName>
    </submittedName>
</protein>
<feature type="compositionally biased region" description="Basic residues" evidence="1">
    <location>
        <begin position="274"/>
        <end position="284"/>
    </location>
</feature>
<dbReference type="InterPro" id="IPR053221">
    <property type="entry name" value="Burnettramic_acid_biosynth"/>
</dbReference>
<dbReference type="RefSeq" id="XP_022469906.1">
    <property type="nucleotide sequence ID" value="XM_022623578.1"/>
</dbReference>
<comment type="caution">
    <text evidence="2">The sequence shown here is derived from an EMBL/GenBank/DDBJ whole genome shotgun (WGS) entry which is preliminary data.</text>
</comment>
<keyword evidence="3" id="KW-1185">Reference proteome</keyword>
<feature type="region of interest" description="Disordered" evidence="1">
    <location>
        <begin position="1"/>
        <end position="20"/>
    </location>
</feature>
<feature type="compositionally biased region" description="Basic and acidic residues" evidence="1">
    <location>
        <begin position="1"/>
        <end position="19"/>
    </location>
</feature>
<feature type="region of interest" description="Disordered" evidence="1">
    <location>
        <begin position="215"/>
        <end position="240"/>
    </location>
</feature>
<sequence>MELSKNEGKPNTEEEEKRWQSHALFKRVSENCLINQQQSRDPSRDSELRRYLDVLQEAMPKLPDDGLLPSSEERRLPMGSWLRPRLSRPVIIPQGQFRTSTREFCQTYAPVLRDCGIEKKEFLGFIDDLNRVTEPSTRDHAINIGGFASAAALTTQDPMLISMAYSPGFHSTGLSSRHSTTNDLLEKANIELFRPRGLVCFLVICHRKAPEESKRLFQKVPRSSKTSLDQSQEEKRRMQPKMVERVGDVDGTDFSQLGFYTGNDSYLELSNNPRPRKRSYRTRKNGTQIDEHRGNRPIFPAARAYYKGDKGFEEARKRRSTSRYAKSRHLAGTKYNTILFVGVGRLPAANSADETDEKIFPSRGPPADPETESISKTLHRRVPGNGKTVDPDAMFLMIPDINIYSRNFYTMVTASNLVEEIRGHTS</sequence>
<name>A0A1G4AUA5_9PEZI</name>
<dbReference type="GeneID" id="34565088"/>
<reference evidence="2 3" key="1">
    <citation type="submission" date="2016-09" db="EMBL/GenBank/DDBJ databases">
        <authorList>
            <person name="Capua I."/>
            <person name="De Benedictis P."/>
            <person name="Joannis T."/>
            <person name="Lombin L.H."/>
            <person name="Cattoli G."/>
        </authorList>
    </citation>
    <scope>NUCLEOTIDE SEQUENCE [LARGE SCALE GENOMIC DNA]</scope>
    <source>
        <strain evidence="2 3">IMI 309357</strain>
    </source>
</reference>
<feature type="region of interest" description="Disordered" evidence="1">
    <location>
        <begin position="266"/>
        <end position="294"/>
    </location>
</feature>
<organism evidence="2 3">
    <name type="scientific">Colletotrichum orchidophilum</name>
    <dbReference type="NCBI Taxonomy" id="1209926"/>
    <lineage>
        <taxon>Eukaryota</taxon>
        <taxon>Fungi</taxon>
        <taxon>Dikarya</taxon>
        <taxon>Ascomycota</taxon>
        <taxon>Pezizomycotina</taxon>
        <taxon>Sordariomycetes</taxon>
        <taxon>Hypocreomycetidae</taxon>
        <taxon>Glomerellales</taxon>
        <taxon>Glomerellaceae</taxon>
        <taxon>Colletotrichum</taxon>
    </lineage>
</organism>
<proteinExistence type="predicted"/>
<dbReference type="PANTHER" id="PTHR38887">
    <property type="entry name" value="CHROMOSOME 21, WHOLE GENOME SHOTGUN SEQUENCE"/>
    <property type="match status" value="1"/>
</dbReference>
<dbReference type="EMBL" id="MJBS01000138">
    <property type="protein sequence ID" value="OHE92738.1"/>
    <property type="molecule type" value="Genomic_DNA"/>
</dbReference>
<evidence type="ECO:0000256" key="1">
    <source>
        <dbReference type="SAM" id="MobiDB-lite"/>
    </source>
</evidence>
<evidence type="ECO:0000313" key="2">
    <source>
        <dbReference type="EMBL" id="OHE92738.1"/>
    </source>
</evidence>
<accession>A0A1G4AUA5</accession>
<dbReference type="AlphaFoldDB" id="A0A1G4AUA5"/>
<dbReference type="Proteomes" id="UP000176998">
    <property type="component" value="Unassembled WGS sequence"/>
</dbReference>
<evidence type="ECO:0000313" key="3">
    <source>
        <dbReference type="Proteomes" id="UP000176998"/>
    </source>
</evidence>
<dbReference type="PANTHER" id="PTHR38887:SF1">
    <property type="entry name" value="RAS MODIFICATION PROTEIN ERF4"/>
    <property type="match status" value="1"/>
</dbReference>
<feature type="region of interest" description="Disordered" evidence="1">
    <location>
        <begin position="352"/>
        <end position="385"/>
    </location>
</feature>